<keyword evidence="17" id="KW-1185">Reference proteome</keyword>
<dbReference type="STRING" id="6832.A0A553NPT1"/>
<dbReference type="Pfam" id="PF01553">
    <property type="entry name" value="Acyltransferase"/>
    <property type="match status" value="1"/>
</dbReference>
<evidence type="ECO:0000313" key="17">
    <source>
        <dbReference type="Proteomes" id="UP000318571"/>
    </source>
</evidence>
<dbReference type="GO" id="GO:0005783">
    <property type="term" value="C:endoplasmic reticulum"/>
    <property type="evidence" value="ECO:0007669"/>
    <property type="project" value="TreeGrafter"/>
</dbReference>
<dbReference type="SUPFAM" id="SSF69593">
    <property type="entry name" value="Glycerol-3-phosphate (1)-acyltransferase"/>
    <property type="match status" value="1"/>
</dbReference>
<feature type="domain" description="Phospholipid/glycerol acyltransferase" evidence="15">
    <location>
        <begin position="242"/>
        <end position="359"/>
    </location>
</feature>
<evidence type="ECO:0000256" key="14">
    <source>
        <dbReference type="SAM" id="MobiDB-lite"/>
    </source>
</evidence>
<evidence type="ECO:0000256" key="6">
    <source>
        <dbReference type="ARBA" id="ARBA00022692"/>
    </source>
</evidence>
<evidence type="ECO:0000256" key="10">
    <source>
        <dbReference type="ARBA" id="ARBA00023209"/>
    </source>
</evidence>
<feature type="compositionally biased region" description="Polar residues" evidence="14">
    <location>
        <begin position="99"/>
        <end position="112"/>
    </location>
</feature>
<sequence length="475" mass="53506">MEQEKIHSDLFHQNIPKWYEFDSCIVVCWIGFRFFRECNCKTRRVPKVSSLVDGIVMMTVRERSPKKVAPFLEAKSSSHHYFDVKRTIDTVEAQEVDPSPSNNGKNTDFNPNLDTQQELERRGIGAFSHRLNANWCQILQIILMSCTLAPLRLCCFFIGDLRSNHAMGCLSCLISVLLLNYCVCRVGLIGLSDDRLIEGPLLGWRRGLQAISYGLGRIMYFTLGLHWVTIKGDQASPREAPVLVVAPHATFVDTIAVIMSGATPVGKDDFKDLPILGVIGKFVQILFVKRENPQSRKLALQEIRKHTFDISKSKAGEVTWRQLLIFPEGTCTNGKALIYFKVGAFQNNVPVQPVIIRYPNRLDTLTWTWDQSYGALGCLWLTLCQFYIKTEIEFLPVQIPAGSAAQDPRVFAHKIRQVISDAMGIPVIDLRLEDGKLSVGSRDVLHVVIEEDIILDPSKLGYNYVDFTGNLGLGM</sequence>
<dbReference type="GO" id="GO:0016020">
    <property type="term" value="C:membrane"/>
    <property type="evidence" value="ECO:0007669"/>
    <property type="project" value="UniProtKB-SubCell"/>
</dbReference>
<dbReference type="InterPro" id="IPR002123">
    <property type="entry name" value="Plipid/glycerol_acylTrfase"/>
</dbReference>
<evidence type="ECO:0000256" key="9">
    <source>
        <dbReference type="ARBA" id="ARBA00023136"/>
    </source>
</evidence>
<dbReference type="EMBL" id="VCGU01000011">
    <property type="protein sequence ID" value="TRY67452.1"/>
    <property type="molecule type" value="Genomic_DNA"/>
</dbReference>
<evidence type="ECO:0000256" key="2">
    <source>
        <dbReference type="ARBA" id="ARBA00005189"/>
    </source>
</evidence>
<evidence type="ECO:0000256" key="1">
    <source>
        <dbReference type="ARBA" id="ARBA00004370"/>
    </source>
</evidence>
<comment type="pathway">
    <text evidence="13">Phospholipid metabolism.</text>
</comment>
<feature type="region of interest" description="Disordered" evidence="14">
    <location>
        <begin position="93"/>
        <end position="112"/>
    </location>
</feature>
<proteinExistence type="inferred from homology"/>
<comment type="pathway">
    <text evidence="2">Lipid metabolism.</text>
</comment>
<dbReference type="InterPro" id="IPR045252">
    <property type="entry name" value="LPCAT1-like"/>
</dbReference>
<gene>
    <name evidence="16" type="ORF">TCAL_06445</name>
</gene>
<evidence type="ECO:0000313" key="16">
    <source>
        <dbReference type="EMBL" id="TRY67452.1"/>
    </source>
</evidence>
<keyword evidence="11" id="KW-1208">Phospholipid metabolism</keyword>
<evidence type="ECO:0000256" key="12">
    <source>
        <dbReference type="ARBA" id="ARBA00023315"/>
    </source>
</evidence>
<dbReference type="GO" id="GO:0008654">
    <property type="term" value="P:phospholipid biosynthetic process"/>
    <property type="evidence" value="ECO:0007669"/>
    <property type="project" value="UniProtKB-KW"/>
</dbReference>
<evidence type="ECO:0000256" key="11">
    <source>
        <dbReference type="ARBA" id="ARBA00023264"/>
    </source>
</evidence>
<dbReference type="GO" id="GO:0008374">
    <property type="term" value="F:O-acyltransferase activity"/>
    <property type="evidence" value="ECO:0007669"/>
    <property type="project" value="InterPro"/>
</dbReference>
<evidence type="ECO:0000259" key="15">
    <source>
        <dbReference type="SMART" id="SM00563"/>
    </source>
</evidence>
<keyword evidence="10" id="KW-0594">Phospholipid biosynthesis</keyword>
<comment type="similarity">
    <text evidence="3">Belongs to the 1-acyl-sn-glycerol-3-phosphate acyltransferase family.</text>
</comment>
<dbReference type="GO" id="GO:0042171">
    <property type="term" value="F:lysophosphatidic acid acyltransferase activity"/>
    <property type="evidence" value="ECO:0007669"/>
    <property type="project" value="TreeGrafter"/>
</dbReference>
<keyword evidence="4" id="KW-0444">Lipid biosynthesis</keyword>
<dbReference type="PANTHER" id="PTHR23063:SF52">
    <property type="entry name" value="LYSOPHOSPHATIDYLCHOLINE ACYLTRANSFERASE"/>
    <property type="match status" value="1"/>
</dbReference>
<dbReference type="CDD" id="cd07991">
    <property type="entry name" value="LPLAT_LPCAT1-like"/>
    <property type="match status" value="1"/>
</dbReference>
<comment type="caution">
    <text evidence="16">The sequence shown here is derived from an EMBL/GenBank/DDBJ whole genome shotgun (WGS) entry which is preliminary data.</text>
</comment>
<keyword evidence="5" id="KW-0808">Transferase</keyword>
<keyword evidence="7" id="KW-1133">Transmembrane helix</keyword>
<protein>
    <recommendedName>
        <fullName evidence="15">Phospholipid/glycerol acyltransferase domain-containing protein</fullName>
    </recommendedName>
</protein>
<evidence type="ECO:0000256" key="8">
    <source>
        <dbReference type="ARBA" id="ARBA00023098"/>
    </source>
</evidence>
<keyword evidence="9" id="KW-0472">Membrane</keyword>
<organism evidence="16 17">
    <name type="scientific">Tigriopus californicus</name>
    <name type="common">Marine copepod</name>
    <dbReference type="NCBI Taxonomy" id="6832"/>
    <lineage>
        <taxon>Eukaryota</taxon>
        <taxon>Metazoa</taxon>
        <taxon>Ecdysozoa</taxon>
        <taxon>Arthropoda</taxon>
        <taxon>Crustacea</taxon>
        <taxon>Multicrustacea</taxon>
        <taxon>Hexanauplia</taxon>
        <taxon>Copepoda</taxon>
        <taxon>Harpacticoida</taxon>
        <taxon>Harpacticidae</taxon>
        <taxon>Tigriopus</taxon>
    </lineage>
</organism>
<keyword evidence="8" id="KW-0443">Lipid metabolism</keyword>
<evidence type="ECO:0000256" key="7">
    <source>
        <dbReference type="ARBA" id="ARBA00022989"/>
    </source>
</evidence>
<evidence type="ECO:0000256" key="4">
    <source>
        <dbReference type="ARBA" id="ARBA00022516"/>
    </source>
</evidence>
<dbReference type="AlphaFoldDB" id="A0A553NPT1"/>
<comment type="subcellular location">
    <subcellularLocation>
        <location evidence="1">Membrane</location>
    </subcellularLocation>
</comment>
<accession>A0A553NPT1</accession>
<dbReference type="PANTHER" id="PTHR23063">
    <property type="entry name" value="PHOSPHOLIPID ACYLTRANSFERASE"/>
    <property type="match status" value="1"/>
</dbReference>
<keyword evidence="12" id="KW-0012">Acyltransferase</keyword>
<evidence type="ECO:0000256" key="5">
    <source>
        <dbReference type="ARBA" id="ARBA00022679"/>
    </source>
</evidence>
<reference evidence="16 17" key="1">
    <citation type="journal article" date="2018" name="Nat. Ecol. Evol.">
        <title>Genomic signatures of mitonuclear coevolution across populations of Tigriopus californicus.</title>
        <authorList>
            <person name="Barreto F.S."/>
            <person name="Watson E.T."/>
            <person name="Lima T.G."/>
            <person name="Willett C.S."/>
            <person name="Edmands S."/>
            <person name="Li W."/>
            <person name="Burton R.S."/>
        </authorList>
    </citation>
    <scope>NUCLEOTIDE SEQUENCE [LARGE SCALE GENOMIC DNA]</scope>
    <source>
        <strain evidence="16 17">San Diego</strain>
    </source>
</reference>
<keyword evidence="6" id="KW-0812">Transmembrane</keyword>
<name>A0A553NPT1_TIGCA</name>
<evidence type="ECO:0000256" key="13">
    <source>
        <dbReference type="ARBA" id="ARBA00025707"/>
    </source>
</evidence>
<dbReference type="SMART" id="SM00563">
    <property type="entry name" value="PlsC"/>
    <property type="match status" value="1"/>
</dbReference>
<dbReference type="Proteomes" id="UP000318571">
    <property type="component" value="Chromosome 4"/>
</dbReference>
<evidence type="ECO:0000256" key="3">
    <source>
        <dbReference type="ARBA" id="ARBA00008655"/>
    </source>
</evidence>